<dbReference type="InterPro" id="IPR000014">
    <property type="entry name" value="PAS"/>
</dbReference>
<dbReference type="Pfam" id="PF00990">
    <property type="entry name" value="GGDEF"/>
    <property type="match status" value="1"/>
</dbReference>
<dbReference type="RefSeq" id="WP_072285618.1">
    <property type="nucleotide sequence ID" value="NZ_CP015455.1"/>
</dbReference>
<dbReference type="CDD" id="cd06225">
    <property type="entry name" value="HAMP"/>
    <property type="match status" value="1"/>
</dbReference>
<feature type="domain" description="GGDEF" evidence="11">
    <location>
        <begin position="634"/>
        <end position="767"/>
    </location>
</feature>
<reference evidence="12 13" key="1">
    <citation type="journal article" date="2017" name="Genome Announc.">
        <title>Complete Genome Sequences of Two Acetylene-Fermenting Pelobacter acetylenicus Strains.</title>
        <authorList>
            <person name="Sutton J.M."/>
            <person name="Baesman S.M."/>
            <person name="Fierst J.L."/>
            <person name="Poret-Peterson A.T."/>
            <person name="Oremland R.S."/>
            <person name="Dunlap D.S."/>
            <person name="Akob D.M."/>
        </authorList>
    </citation>
    <scope>NUCLEOTIDE SEQUENCE [LARGE SCALE GENOMIC DNA]</scope>
    <source>
        <strain evidence="12 13">DSM 3247</strain>
    </source>
</reference>
<keyword evidence="4" id="KW-0547">Nucleotide-binding</keyword>
<keyword evidence="5" id="KW-0418">Kinase</keyword>
<dbReference type="GO" id="GO:0016301">
    <property type="term" value="F:kinase activity"/>
    <property type="evidence" value="ECO:0007669"/>
    <property type="project" value="UniProtKB-KW"/>
</dbReference>
<keyword evidence="3" id="KW-0808">Transferase</keyword>
<gene>
    <name evidence="12" type="ORF">A7E75_01290</name>
</gene>
<evidence type="ECO:0000256" key="2">
    <source>
        <dbReference type="ARBA" id="ARBA00022553"/>
    </source>
</evidence>
<dbReference type="InterPro" id="IPR001610">
    <property type="entry name" value="PAC"/>
</dbReference>
<dbReference type="STRING" id="29542.A6070_09900"/>
<dbReference type="SUPFAM" id="SSF103190">
    <property type="entry name" value="Sensory domain-like"/>
    <property type="match status" value="1"/>
</dbReference>
<dbReference type="PANTHER" id="PTHR46663:SF3">
    <property type="entry name" value="SLL0267 PROTEIN"/>
    <property type="match status" value="1"/>
</dbReference>
<dbReference type="Proteomes" id="UP000182264">
    <property type="component" value="Chromosome"/>
</dbReference>
<dbReference type="CDD" id="cd01949">
    <property type="entry name" value="GGDEF"/>
    <property type="match status" value="1"/>
</dbReference>
<keyword evidence="8" id="KW-0812">Transmembrane</keyword>
<dbReference type="SUPFAM" id="SSF55785">
    <property type="entry name" value="PYP-like sensor domain (PAS domain)"/>
    <property type="match status" value="1"/>
</dbReference>
<dbReference type="Gene3D" id="3.30.70.270">
    <property type="match status" value="1"/>
</dbReference>
<dbReference type="Pfam" id="PF17201">
    <property type="entry name" value="Cache_3-Cache_2"/>
    <property type="match status" value="1"/>
</dbReference>
<comment type="subcellular location">
    <subcellularLocation>
        <location evidence="1">Membrane</location>
    </subcellularLocation>
</comment>
<dbReference type="FunFam" id="3.30.70.270:FF:000001">
    <property type="entry name" value="Diguanylate cyclase domain protein"/>
    <property type="match status" value="1"/>
</dbReference>
<dbReference type="SUPFAM" id="SSF55073">
    <property type="entry name" value="Nucleotide cyclase"/>
    <property type="match status" value="1"/>
</dbReference>
<dbReference type="InterPro" id="IPR029787">
    <property type="entry name" value="Nucleotide_cyclase"/>
</dbReference>
<dbReference type="SMART" id="SM00267">
    <property type="entry name" value="GGDEF"/>
    <property type="match status" value="1"/>
</dbReference>
<dbReference type="InterPro" id="IPR052163">
    <property type="entry name" value="DGC-Regulatory_Protein"/>
</dbReference>
<evidence type="ECO:0000313" key="13">
    <source>
        <dbReference type="Proteomes" id="UP000182264"/>
    </source>
</evidence>
<evidence type="ECO:0000259" key="10">
    <source>
        <dbReference type="PROSITE" id="PS50885"/>
    </source>
</evidence>
<dbReference type="PANTHER" id="PTHR46663">
    <property type="entry name" value="DIGUANYLATE CYCLASE DGCT-RELATED"/>
    <property type="match status" value="1"/>
</dbReference>
<dbReference type="Pfam" id="PF08447">
    <property type="entry name" value="PAS_3"/>
    <property type="match status" value="1"/>
</dbReference>
<keyword evidence="6" id="KW-0067">ATP-binding</keyword>
<dbReference type="InterPro" id="IPR000700">
    <property type="entry name" value="PAS-assoc_C"/>
</dbReference>
<evidence type="ECO:0000256" key="4">
    <source>
        <dbReference type="ARBA" id="ARBA00022741"/>
    </source>
</evidence>
<dbReference type="PROSITE" id="PS50887">
    <property type="entry name" value="GGDEF"/>
    <property type="match status" value="1"/>
</dbReference>
<feature type="transmembrane region" description="Helical" evidence="8">
    <location>
        <begin position="371"/>
        <end position="393"/>
    </location>
</feature>
<evidence type="ECO:0000259" key="9">
    <source>
        <dbReference type="PROSITE" id="PS50113"/>
    </source>
</evidence>
<evidence type="ECO:0000256" key="5">
    <source>
        <dbReference type="ARBA" id="ARBA00022777"/>
    </source>
</evidence>
<evidence type="ECO:0000256" key="8">
    <source>
        <dbReference type="SAM" id="Phobius"/>
    </source>
</evidence>
<dbReference type="InterPro" id="IPR043128">
    <property type="entry name" value="Rev_trsase/Diguanyl_cyclase"/>
</dbReference>
<dbReference type="EMBL" id="CP015518">
    <property type="protein sequence ID" value="APG23805.1"/>
    <property type="molecule type" value="Genomic_DNA"/>
</dbReference>
<keyword evidence="8" id="KW-0472">Membrane</keyword>
<dbReference type="InterPro" id="IPR000160">
    <property type="entry name" value="GGDEF_dom"/>
</dbReference>
<evidence type="ECO:0000256" key="3">
    <source>
        <dbReference type="ARBA" id="ARBA00022679"/>
    </source>
</evidence>
<name>A0A1L3GD92_SYNAC</name>
<dbReference type="SMART" id="SM00304">
    <property type="entry name" value="HAMP"/>
    <property type="match status" value="1"/>
</dbReference>
<evidence type="ECO:0008006" key="14">
    <source>
        <dbReference type="Google" id="ProtNLM"/>
    </source>
</evidence>
<dbReference type="NCBIfam" id="TIGR00254">
    <property type="entry name" value="GGDEF"/>
    <property type="match status" value="1"/>
</dbReference>
<feature type="domain" description="PAC" evidence="9">
    <location>
        <begin position="550"/>
        <end position="602"/>
    </location>
</feature>
<organism evidence="12 13">
    <name type="scientific">Syntrophotalea acetylenica</name>
    <name type="common">Pelobacter acetylenicus</name>
    <dbReference type="NCBI Taxonomy" id="29542"/>
    <lineage>
        <taxon>Bacteria</taxon>
        <taxon>Pseudomonadati</taxon>
        <taxon>Thermodesulfobacteriota</taxon>
        <taxon>Desulfuromonadia</taxon>
        <taxon>Desulfuromonadales</taxon>
        <taxon>Syntrophotaleaceae</taxon>
        <taxon>Syntrophotalea</taxon>
    </lineage>
</organism>
<evidence type="ECO:0000313" key="12">
    <source>
        <dbReference type="EMBL" id="APG23805.1"/>
    </source>
</evidence>
<keyword evidence="7" id="KW-0902">Two-component regulatory system</keyword>
<dbReference type="Gene3D" id="3.30.450.20">
    <property type="entry name" value="PAS domain"/>
    <property type="match status" value="2"/>
</dbReference>
<dbReference type="OrthoDB" id="5385961at2"/>
<evidence type="ECO:0000256" key="1">
    <source>
        <dbReference type="ARBA" id="ARBA00004370"/>
    </source>
</evidence>
<dbReference type="SMART" id="SM00086">
    <property type="entry name" value="PAC"/>
    <property type="match status" value="1"/>
</dbReference>
<dbReference type="InterPro" id="IPR033462">
    <property type="entry name" value="Cache_3-Cache_2"/>
</dbReference>
<dbReference type="InterPro" id="IPR003660">
    <property type="entry name" value="HAMP_dom"/>
</dbReference>
<accession>A0A1L3GD92</accession>
<feature type="transmembrane region" description="Helical" evidence="8">
    <location>
        <begin position="7"/>
        <end position="27"/>
    </location>
</feature>
<evidence type="ECO:0000256" key="7">
    <source>
        <dbReference type="ARBA" id="ARBA00023012"/>
    </source>
</evidence>
<dbReference type="NCBIfam" id="TIGR00229">
    <property type="entry name" value="sensory_box"/>
    <property type="match status" value="1"/>
</dbReference>
<evidence type="ECO:0000256" key="6">
    <source>
        <dbReference type="ARBA" id="ARBA00022840"/>
    </source>
</evidence>
<dbReference type="GO" id="GO:0000160">
    <property type="term" value="P:phosphorelay signal transduction system"/>
    <property type="evidence" value="ECO:0007669"/>
    <property type="project" value="UniProtKB-KW"/>
</dbReference>
<dbReference type="SUPFAM" id="SSF158472">
    <property type="entry name" value="HAMP domain-like"/>
    <property type="match status" value="1"/>
</dbReference>
<dbReference type="KEGG" id="pace:A6070_09900"/>
<keyword evidence="8" id="KW-1133">Transmembrane helix</keyword>
<dbReference type="InterPro" id="IPR013655">
    <property type="entry name" value="PAS_fold_3"/>
</dbReference>
<proteinExistence type="predicted"/>
<dbReference type="AlphaFoldDB" id="A0A1L3GD92"/>
<dbReference type="GO" id="GO:0005524">
    <property type="term" value="F:ATP binding"/>
    <property type="evidence" value="ECO:0007669"/>
    <property type="project" value="UniProtKB-KW"/>
</dbReference>
<keyword evidence="13" id="KW-1185">Reference proteome</keyword>
<dbReference type="GO" id="GO:0016020">
    <property type="term" value="C:membrane"/>
    <property type="evidence" value="ECO:0007669"/>
    <property type="project" value="UniProtKB-SubCell"/>
</dbReference>
<keyword evidence="2" id="KW-0597">Phosphoprotein</keyword>
<dbReference type="InterPro" id="IPR035965">
    <property type="entry name" value="PAS-like_dom_sf"/>
</dbReference>
<dbReference type="Pfam" id="PF00672">
    <property type="entry name" value="HAMP"/>
    <property type="match status" value="1"/>
</dbReference>
<protein>
    <recommendedName>
        <fullName evidence="14">Diguanylate cyclase with PAS/PAC sensor</fullName>
    </recommendedName>
</protein>
<evidence type="ECO:0000259" key="11">
    <source>
        <dbReference type="PROSITE" id="PS50887"/>
    </source>
</evidence>
<sequence>MKIRTKVIGMGLMLVVVTALSIVGIAIDQVHILDVAIHGELERFIRSETQKVAENVYLMCRSVQQQQDEELERNLQVAARLLRDGGGLSFSREEVLWQAVNQFDHSRKAVRLPMVSVGGSWLGMDSDPHRRMPVVDTVQNLLGVTCTLFQRINEQGDMLRVATTILDNDGRRALGSYIPHRNPDGRFNPVIDALLRGQPYTGSSFVVNDWYVTRYEPLFDPTGKKLVGALFVGYLQKSLAGLRSAIQDISVGRTGYVSILGSQGGQRGKLLIAPRKEQSQEPGIAATDRQSLLITQRLLQKASRMVRGGGSGKIPVTFEHFVERDTGNGKFRDKLVAVTYFEPWDWVIVAGAYKDDYGDIQKGFDASLSRATFLIFLVALGIVLFSLLAGFYLSRGIVRPLEKAILLFDCIGKGRLDHHLKLDRKDEIGQLAKAFNRMIDNLREVTASRNELNREIIERSRVEMELRATSAQRRELETIVNHSPAMALLWRLGETWTLEFVSDNISQFGYKAQDFVSRAVPMTDLVPADDLDRLAAGLDACIKQGQEDRFSMECRVIKHSGEICWVDARLWLRRDENGTVTHLQGVLLDVSDRKKVEEQVRMLAFYDALTGLPNRALFINRLEQSLAQATRDGRLLALMYLDLDHFKAINDTFGHAAGDTVLQSSAQRINSCLRRNDTVARLGGDELVVLLPGLDGPEQAETVAQKIIKVMSAPFQLESFQVSVTPSIGIVLFPEHGNVMGELLKRADIALYAAKEGGRNRYALFCPEMEQSSKIVGVRLHGRAARPLEPTQSNGPAEGNV</sequence>
<dbReference type="Gene3D" id="6.10.340.10">
    <property type="match status" value="1"/>
</dbReference>
<dbReference type="PROSITE" id="PS50113">
    <property type="entry name" value="PAC"/>
    <property type="match status" value="1"/>
</dbReference>
<feature type="domain" description="HAMP" evidence="10">
    <location>
        <begin position="395"/>
        <end position="447"/>
    </location>
</feature>
<dbReference type="PROSITE" id="PS50885">
    <property type="entry name" value="HAMP"/>
    <property type="match status" value="1"/>
</dbReference>
<dbReference type="InterPro" id="IPR029151">
    <property type="entry name" value="Sensor-like_sf"/>
</dbReference>